<dbReference type="EMBL" id="CAJVQB010003287">
    <property type="protein sequence ID" value="CAG8603659.1"/>
    <property type="molecule type" value="Genomic_DNA"/>
</dbReference>
<dbReference type="InterPro" id="IPR007021">
    <property type="entry name" value="DUF659"/>
</dbReference>
<keyword evidence="3" id="KW-1185">Reference proteome</keyword>
<dbReference type="Pfam" id="PF04937">
    <property type="entry name" value="DUF659"/>
    <property type="match status" value="1"/>
</dbReference>
<evidence type="ECO:0000313" key="3">
    <source>
        <dbReference type="Proteomes" id="UP000789901"/>
    </source>
</evidence>
<proteinExistence type="predicted"/>
<evidence type="ECO:0000313" key="2">
    <source>
        <dbReference type="EMBL" id="CAG8603659.1"/>
    </source>
</evidence>
<gene>
    <name evidence="2" type="ORF">GMARGA_LOCUS7011</name>
</gene>
<evidence type="ECO:0000259" key="1">
    <source>
        <dbReference type="Pfam" id="PF04937"/>
    </source>
</evidence>
<reference evidence="2 3" key="1">
    <citation type="submission" date="2021-06" db="EMBL/GenBank/DDBJ databases">
        <authorList>
            <person name="Kallberg Y."/>
            <person name="Tangrot J."/>
            <person name="Rosling A."/>
        </authorList>
    </citation>
    <scope>NUCLEOTIDE SEQUENCE [LARGE SCALE GENOMIC DNA]</scope>
    <source>
        <strain evidence="2 3">120-4 pot B 10/14</strain>
    </source>
</reference>
<comment type="caution">
    <text evidence="2">The sequence shown here is derived from an EMBL/GenBank/DDBJ whole genome shotgun (WGS) entry which is preliminary data.</text>
</comment>
<dbReference type="Proteomes" id="UP000789901">
    <property type="component" value="Unassembled WGS sequence"/>
</dbReference>
<protein>
    <submittedName>
        <fullName evidence="2">41625_t:CDS:1</fullName>
    </submittedName>
</protein>
<organism evidence="2 3">
    <name type="scientific">Gigaspora margarita</name>
    <dbReference type="NCBI Taxonomy" id="4874"/>
    <lineage>
        <taxon>Eukaryota</taxon>
        <taxon>Fungi</taxon>
        <taxon>Fungi incertae sedis</taxon>
        <taxon>Mucoromycota</taxon>
        <taxon>Glomeromycotina</taxon>
        <taxon>Glomeromycetes</taxon>
        <taxon>Diversisporales</taxon>
        <taxon>Gigasporaceae</taxon>
        <taxon>Gigaspora</taxon>
    </lineage>
</organism>
<feature type="domain" description="DUF659" evidence="1">
    <location>
        <begin position="4"/>
        <end position="112"/>
    </location>
</feature>
<name>A0ABN7UIA4_GIGMA</name>
<dbReference type="SUPFAM" id="SSF53098">
    <property type="entry name" value="Ribonuclease H-like"/>
    <property type="match status" value="1"/>
</dbReference>
<sequence length="367" mass="42597">MSLRGDSIYNYIITTPKRKEYLIKLKLYNTKSQTDQFMANEIQKIMQTIRIRKFVVIVTDNESNLRVAHQIVYKEYPFILNLRCKSHTINLLAFDLTKIDSIKAIISDCNSILEFFNRSHAAYGYYKEQLVTMKIKEFYSKCCQISLILKPIKDLTNILEARNTNLAECFVGLVKLRFGLKQKALNKIYETALLIWYNLGHTESSCLSLLTKLKWKSINVDDKNDQLQVLATFLFLIVPSQAVCERNFSTIKWLLSDRQKELKIYGKDVSENELKESFNHVQQIENSENEDIEENTDLQKILSTNLSISQVIDLSLPTFLATNNSLFESTTNRLTFRDLGNMNYNPIDLAQQIVNKENSEISNDSYN</sequence>
<accession>A0ABN7UIA4</accession>
<dbReference type="InterPro" id="IPR012337">
    <property type="entry name" value="RNaseH-like_sf"/>
</dbReference>